<keyword evidence="2" id="KW-1185">Reference proteome</keyword>
<accession>A0ABQ0DVU2</accession>
<dbReference type="EMBL" id="BAAFRS010000314">
    <property type="protein sequence ID" value="GAB1226961.1"/>
    <property type="molecule type" value="Genomic_DNA"/>
</dbReference>
<protein>
    <submittedName>
        <fullName evidence="1">Uncharacterized protein</fullName>
    </submittedName>
</protein>
<organism evidence="1 2">
    <name type="scientific">Entamoeba nuttalli</name>
    <dbReference type="NCBI Taxonomy" id="412467"/>
    <lineage>
        <taxon>Eukaryota</taxon>
        <taxon>Amoebozoa</taxon>
        <taxon>Evosea</taxon>
        <taxon>Archamoebae</taxon>
        <taxon>Mastigamoebida</taxon>
        <taxon>Entamoebidae</taxon>
        <taxon>Entamoeba</taxon>
    </lineage>
</organism>
<sequence>MLFFLLVAFVSADFDVQSAGRLYDHTVLEANFQAKGVPNYFIFNATRQKELWTTVDPSDNAVIGTVELSLQYFVTNNLLNRLAICIGKKEEIPNNYEGIGTNFINPQGSTYCKEQTSSTSGTLTISFEKSYNEYYIAAYVQCKTDSLCFSQDVIISTTCGKEQSSETIKSYDKEPYVVLPNKDFRFSTEFEYGGSKSDKKVLNFVIYTPAEGDKNIYFAMKGKVIPTLFYTTNLTETCSGNACFHTNGAENGFLELSNINEQTPVKIMLQGNEKSKIQIKLSDGTDFAPATIISLMALLLFFML</sequence>
<evidence type="ECO:0000313" key="1">
    <source>
        <dbReference type="EMBL" id="GAB1226961.1"/>
    </source>
</evidence>
<reference evidence="1 2" key="1">
    <citation type="journal article" date="2019" name="PLoS Negl. Trop. Dis.">
        <title>Whole genome sequencing of Entamoeba nuttalli reveals mammalian host-related molecular signatures and a novel octapeptide-repeat surface protein.</title>
        <authorList>
            <person name="Tanaka M."/>
            <person name="Makiuchi T."/>
            <person name="Komiyama T."/>
            <person name="Shiina T."/>
            <person name="Osaki K."/>
            <person name="Tachibana H."/>
        </authorList>
    </citation>
    <scope>NUCLEOTIDE SEQUENCE [LARGE SCALE GENOMIC DNA]</scope>
    <source>
        <strain evidence="1 2">P19-061405</strain>
    </source>
</reference>
<comment type="caution">
    <text evidence="1">The sequence shown here is derived from an EMBL/GenBank/DDBJ whole genome shotgun (WGS) entry which is preliminary data.</text>
</comment>
<evidence type="ECO:0000313" key="2">
    <source>
        <dbReference type="Proteomes" id="UP001628156"/>
    </source>
</evidence>
<proteinExistence type="predicted"/>
<dbReference type="Proteomes" id="UP001628156">
    <property type="component" value="Unassembled WGS sequence"/>
</dbReference>
<gene>
    <name evidence="1" type="ORF">ENUP19_0314G0011</name>
</gene>
<name>A0ABQ0DVU2_9EUKA</name>